<dbReference type="GO" id="GO:0000287">
    <property type="term" value="F:magnesium ion binding"/>
    <property type="evidence" value="ECO:0007669"/>
    <property type="project" value="UniProtKB-ARBA"/>
</dbReference>
<evidence type="ECO:0000313" key="3">
    <source>
        <dbReference type="Proteomes" id="UP000253083"/>
    </source>
</evidence>
<feature type="domain" description="Mandelate racemase/muconate lactonizing enzyme C-terminal" evidence="1">
    <location>
        <begin position="128"/>
        <end position="259"/>
    </location>
</feature>
<name>A0A395JIL6_9GAMM</name>
<dbReference type="GO" id="GO:0016052">
    <property type="term" value="P:carbohydrate catabolic process"/>
    <property type="evidence" value="ECO:0007669"/>
    <property type="project" value="UniProtKB-ARBA"/>
</dbReference>
<protein>
    <submittedName>
        <fullName evidence="2">D-mannonate dehydratase</fullName>
    </submittedName>
</protein>
<dbReference type="NCBIfam" id="NF043051">
    <property type="entry name" value="ManoateDhtManD"/>
    <property type="match status" value="1"/>
</dbReference>
<dbReference type="Proteomes" id="UP000253083">
    <property type="component" value="Unassembled WGS sequence"/>
</dbReference>
<dbReference type="PROSITE" id="PS00908">
    <property type="entry name" value="MR_MLE_1"/>
    <property type="match status" value="1"/>
</dbReference>
<dbReference type="InterPro" id="IPR013342">
    <property type="entry name" value="Mandelate_racemase_C"/>
</dbReference>
<proteinExistence type="predicted"/>
<dbReference type="PANTHER" id="PTHR48080:SF6">
    <property type="entry name" value="STARVATION-SENSING PROTEIN RSPA"/>
    <property type="match status" value="1"/>
</dbReference>
<dbReference type="InterPro" id="IPR013341">
    <property type="entry name" value="Mandelate_racemase_N_dom"/>
</dbReference>
<dbReference type="InterPro" id="IPR018110">
    <property type="entry name" value="Mandel_Rmase/mucon_lact_enz_CS"/>
</dbReference>
<dbReference type="SFLD" id="SFLDG00033">
    <property type="entry name" value="mannonate_dehydratase"/>
    <property type="match status" value="1"/>
</dbReference>
<dbReference type="FunCoup" id="A0A395JIL6">
    <property type="interactions" value="126"/>
</dbReference>
<dbReference type="GO" id="GO:0009063">
    <property type="term" value="P:amino acid catabolic process"/>
    <property type="evidence" value="ECO:0007669"/>
    <property type="project" value="InterPro"/>
</dbReference>
<dbReference type="EMBL" id="QNRT01000003">
    <property type="protein sequence ID" value="RBP49713.1"/>
    <property type="molecule type" value="Genomic_DNA"/>
</dbReference>
<evidence type="ECO:0000313" key="2">
    <source>
        <dbReference type="EMBL" id="RBP49713.1"/>
    </source>
</evidence>
<dbReference type="RefSeq" id="WP_113954717.1">
    <property type="nucleotide sequence ID" value="NZ_QNRT01000003.1"/>
</dbReference>
<dbReference type="SMART" id="SM00922">
    <property type="entry name" value="MR_MLE"/>
    <property type="match status" value="1"/>
</dbReference>
<dbReference type="Gene3D" id="3.30.390.10">
    <property type="entry name" value="Enolase-like, N-terminal domain"/>
    <property type="match status" value="1"/>
</dbReference>
<dbReference type="NCBIfam" id="NF011654">
    <property type="entry name" value="PRK15072.1"/>
    <property type="match status" value="1"/>
</dbReference>
<dbReference type="InterPro" id="IPR034589">
    <property type="entry name" value="D-mannonate_dehydratase-like"/>
</dbReference>
<gene>
    <name evidence="2" type="ORF">DFR28_103138</name>
</gene>
<dbReference type="SUPFAM" id="SSF54826">
    <property type="entry name" value="Enolase N-terminal domain-like"/>
    <property type="match status" value="1"/>
</dbReference>
<sequence length="405" mass="45015">MKIEDIKVIVCSPGRNFVTVKIVADSGVIGVGDATVNGREMAVVAYLEEHVIPCLVGRDPQDIEDIWQYLYKGAYWRKGPITMAAIAGIDMALWDIKGKLANLPVYQLLGGRSRAGVNLYAHAGGSDIDDTIDKAQTLVDQGFKAVRLQSAVAGLKTTYGVVGDKKDYYELQGNRPLPPEEQWCTQKYFSMIEALFSEARRRLGSGVHLLHDVHSRLTPIESARLGKMLEPYHLLFLEDASIAENQQSYELIRQHTTTPLAIGETYNSIWDCKDLIQSQLVDYIRAAATHAGGITAMRRIADFAGLYNVRTAPHGAPDLSPICFSAHLHLNTWTPNFGIQEFVGLGNEQIRSVFQQDVMIKDGMAVVSEKPGLGVDFNEQAAQQYPYKRSYLPVSRLEDGTVWNW</sequence>
<organism evidence="2 3">
    <name type="scientific">Arenicella xantha</name>
    <dbReference type="NCBI Taxonomy" id="644221"/>
    <lineage>
        <taxon>Bacteria</taxon>
        <taxon>Pseudomonadati</taxon>
        <taxon>Pseudomonadota</taxon>
        <taxon>Gammaproteobacteria</taxon>
        <taxon>Arenicellales</taxon>
        <taxon>Arenicellaceae</taxon>
        <taxon>Arenicella</taxon>
    </lineage>
</organism>
<dbReference type="InParanoid" id="A0A395JIL6"/>
<dbReference type="Pfam" id="PF02746">
    <property type="entry name" value="MR_MLE_N"/>
    <property type="match status" value="1"/>
</dbReference>
<dbReference type="InterPro" id="IPR034593">
    <property type="entry name" value="DgoD-like"/>
</dbReference>
<dbReference type="PANTHER" id="PTHR48080">
    <property type="entry name" value="D-GALACTONATE DEHYDRATASE-RELATED"/>
    <property type="match status" value="1"/>
</dbReference>
<dbReference type="Gene3D" id="3.20.20.120">
    <property type="entry name" value="Enolase-like C-terminal domain"/>
    <property type="match status" value="1"/>
</dbReference>
<accession>A0A395JIL6</accession>
<evidence type="ECO:0000259" key="1">
    <source>
        <dbReference type="SMART" id="SM00922"/>
    </source>
</evidence>
<dbReference type="SFLD" id="SFLDS00001">
    <property type="entry name" value="Enolase"/>
    <property type="match status" value="1"/>
</dbReference>
<dbReference type="OrthoDB" id="9782675at2"/>
<dbReference type="InterPro" id="IPR036849">
    <property type="entry name" value="Enolase-like_C_sf"/>
</dbReference>
<dbReference type="SUPFAM" id="SSF51604">
    <property type="entry name" value="Enolase C-terminal domain-like"/>
    <property type="match status" value="1"/>
</dbReference>
<reference evidence="2 3" key="1">
    <citation type="submission" date="2018-06" db="EMBL/GenBank/DDBJ databases">
        <title>Genomic Encyclopedia of Type Strains, Phase IV (KMG-IV): sequencing the most valuable type-strain genomes for metagenomic binning, comparative biology and taxonomic classification.</title>
        <authorList>
            <person name="Goeker M."/>
        </authorList>
    </citation>
    <scope>NUCLEOTIDE SEQUENCE [LARGE SCALE GENOMIC DNA]</scope>
    <source>
        <strain evidence="2 3">DSM 24032</strain>
    </source>
</reference>
<dbReference type="InterPro" id="IPR029017">
    <property type="entry name" value="Enolase-like_N"/>
</dbReference>
<comment type="caution">
    <text evidence="2">The sequence shown here is derived from an EMBL/GenBank/DDBJ whole genome shotgun (WGS) entry which is preliminary data.</text>
</comment>
<dbReference type="Pfam" id="PF13378">
    <property type="entry name" value="MR_MLE_C"/>
    <property type="match status" value="1"/>
</dbReference>
<dbReference type="InterPro" id="IPR029065">
    <property type="entry name" value="Enolase_C-like"/>
</dbReference>
<dbReference type="GO" id="GO:0008927">
    <property type="term" value="F:mannonate dehydratase activity"/>
    <property type="evidence" value="ECO:0007669"/>
    <property type="project" value="UniProtKB-ARBA"/>
</dbReference>
<dbReference type="AlphaFoldDB" id="A0A395JIL6"/>
<keyword evidence="3" id="KW-1185">Reference proteome</keyword>